<comment type="caution">
    <text evidence="2">The sequence shown here is derived from an EMBL/GenBank/DDBJ whole genome shotgun (WGS) entry which is preliminary data.</text>
</comment>
<reference evidence="2" key="1">
    <citation type="submission" date="2023-07" db="EMBL/GenBank/DDBJ databases">
        <authorList>
            <person name="Kim M.K."/>
        </authorList>
    </citation>
    <scope>NUCLEOTIDE SEQUENCE</scope>
    <source>
        <strain evidence="2">CA1-15</strain>
    </source>
</reference>
<dbReference type="RefSeq" id="WP_304562228.1">
    <property type="nucleotide sequence ID" value="NZ_JAUQSZ010000011.1"/>
</dbReference>
<name>A0ABT9A2J3_9SPHN</name>
<dbReference type="Proteomes" id="UP001176468">
    <property type="component" value="Unassembled WGS sequence"/>
</dbReference>
<protein>
    <submittedName>
        <fullName evidence="2">Uncharacterized protein</fullName>
    </submittedName>
</protein>
<sequence length="205" mass="22473">MLSARRSAAYERTKSFLFKGLLVFGCVMNLWVLVLVAFNGSKAPERMVCSYARTQKLLTGYTPWDTCDGRGSNSSPLLAVTPQWLAGTWLSARKGGEDGKTPCTEYAAPAIFRRNGDLAQVMKLAADGAYRSAMRYKTPSGAIHQTDYHGRWSLEGDQLTQSEVEARDAFRTTSASSTLTAARLGDNVLTLDNTGGSQRWVRCTL</sequence>
<evidence type="ECO:0000313" key="3">
    <source>
        <dbReference type="Proteomes" id="UP001176468"/>
    </source>
</evidence>
<keyword evidence="1" id="KW-1133">Transmembrane helix</keyword>
<dbReference type="EMBL" id="JAUQSZ010000011">
    <property type="protein sequence ID" value="MDO7843768.1"/>
    <property type="molecule type" value="Genomic_DNA"/>
</dbReference>
<proteinExistence type="predicted"/>
<feature type="transmembrane region" description="Helical" evidence="1">
    <location>
        <begin position="21"/>
        <end position="40"/>
    </location>
</feature>
<gene>
    <name evidence="2" type="ORF">Q5H94_15660</name>
</gene>
<organism evidence="2 3">
    <name type="scientific">Sphingomonas immobilis</name>
    <dbReference type="NCBI Taxonomy" id="3063997"/>
    <lineage>
        <taxon>Bacteria</taxon>
        <taxon>Pseudomonadati</taxon>
        <taxon>Pseudomonadota</taxon>
        <taxon>Alphaproteobacteria</taxon>
        <taxon>Sphingomonadales</taxon>
        <taxon>Sphingomonadaceae</taxon>
        <taxon>Sphingomonas</taxon>
    </lineage>
</organism>
<evidence type="ECO:0000313" key="2">
    <source>
        <dbReference type="EMBL" id="MDO7843768.1"/>
    </source>
</evidence>
<evidence type="ECO:0000256" key="1">
    <source>
        <dbReference type="SAM" id="Phobius"/>
    </source>
</evidence>
<keyword evidence="1" id="KW-0472">Membrane</keyword>
<keyword evidence="1" id="KW-0812">Transmembrane</keyword>
<accession>A0ABT9A2J3</accession>
<keyword evidence="3" id="KW-1185">Reference proteome</keyword>